<dbReference type="EC" id="2.3.1.184" evidence="1 8"/>
<evidence type="ECO:0000256" key="4">
    <source>
        <dbReference type="ARBA" id="ARBA00022691"/>
    </source>
</evidence>
<evidence type="ECO:0000256" key="8">
    <source>
        <dbReference type="RuleBase" id="RU361135"/>
    </source>
</evidence>
<name>A0ABR6X0Q3_9BURK</name>
<dbReference type="InterPro" id="IPR016181">
    <property type="entry name" value="Acyl_CoA_acyltransferase"/>
</dbReference>
<comment type="similarity">
    <text evidence="7 8">Belongs to the autoinducer synthase family.</text>
</comment>
<dbReference type="Proteomes" id="UP000648257">
    <property type="component" value="Unassembled WGS sequence"/>
</dbReference>
<comment type="catalytic activity">
    <reaction evidence="6 8">
        <text>a fatty acyl-[ACP] + S-adenosyl-L-methionine = an N-acyl-L-homoserine lactone + S-methyl-5'-thioadenosine + holo-[ACP] + H(+)</text>
        <dbReference type="Rhea" id="RHEA:10096"/>
        <dbReference type="Rhea" id="RHEA-COMP:9685"/>
        <dbReference type="Rhea" id="RHEA-COMP:14125"/>
        <dbReference type="ChEBI" id="CHEBI:15378"/>
        <dbReference type="ChEBI" id="CHEBI:17509"/>
        <dbReference type="ChEBI" id="CHEBI:55474"/>
        <dbReference type="ChEBI" id="CHEBI:59789"/>
        <dbReference type="ChEBI" id="CHEBI:64479"/>
        <dbReference type="ChEBI" id="CHEBI:138651"/>
        <dbReference type="EC" id="2.3.1.184"/>
    </reaction>
</comment>
<sequence length="199" mass="22286">MQLQVQIAARQSFQKPVLCAMHRLRAKVFCDRKGWAIPTMGGMEIDGYDAIDPLYMMMHEPNGLLRGCWRLLPTDGPYMLKDTFPELLHGQTAPEDPRIWELSRFAIETEGQQSFGFSTIAMQSIGEIIRYGHEHGIDQYVTVTTTSIERMLRRAGVVTRRFGPALKIGVETAVALYVDIEASLVVLNANSVTGSNLLN</sequence>
<dbReference type="SUPFAM" id="SSF55729">
    <property type="entry name" value="Acyl-CoA N-acyltransferases (Nat)"/>
    <property type="match status" value="1"/>
</dbReference>
<dbReference type="Pfam" id="PF00765">
    <property type="entry name" value="Autoind_synth"/>
    <property type="match status" value="1"/>
</dbReference>
<dbReference type="InterPro" id="IPR018311">
    <property type="entry name" value="Autoind_synth_CS"/>
</dbReference>
<keyword evidence="10" id="KW-1185">Reference proteome</keyword>
<keyword evidence="5 7" id="KW-0071">Autoinducer synthesis</keyword>
<comment type="caution">
    <text evidence="9">The sequence shown here is derived from an EMBL/GenBank/DDBJ whole genome shotgun (WGS) entry which is preliminary data.</text>
</comment>
<proteinExistence type="inferred from homology"/>
<evidence type="ECO:0000256" key="3">
    <source>
        <dbReference type="ARBA" id="ARBA00022679"/>
    </source>
</evidence>
<reference evidence="9 10" key="1">
    <citation type="submission" date="2020-08" db="EMBL/GenBank/DDBJ databases">
        <title>Novel species isolated from subtropical streams in China.</title>
        <authorList>
            <person name="Lu H."/>
        </authorList>
    </citation>
    <scope>NUCLEOTIDE SEQUENCE [LARGE SCALE GENOMIC DNA]</scope>
    <source>
        <strain evidence="9 10">KACC 16656</strain>
    </source>
</reference>
<dbReference type="PANTHER" id="PTHR39322">
    <property type="entry name" value="ACYL-HOMOSERINE-LACTONE SYNTHASE"/>
    <property type="match status" value="1"/>
</dbReference>
<dbReference type="RefSeq" id="WP_186921146.1">
    <property type="nucleotide sequence ID" value="NZ_JACOFW010000002.1"/>
</dbReference>
<keyword evidence="4 8" id="KW-0949">S-adenosyl-L-methionine</keyword>
<dbReference type="PROSITE" id="PS51187">
    <property type="entry name" value="AUTOINDUCER_SYNTH_2"/>
    <property type="match status" value="1"/>
</dbReference>
<keyword evidence="2 7" id="KW-0673">Quorum sensing</keyword>
<evidence type="ECO:0000256" key="2">
    <source>
        <dbReference type="ARBA" id="ARBA00022654"/>
    </source>
</evidence>
<evidence type="ECO:0000313" key="9">
    <source>
        <dbReference type="EMBL" id="MBC3806233.1"/>
    </source>
</evidence>
<dbReference type="InterPro" id="IPR001690">
    <property type="entry name" value="Autoind_synthase"/>
</dbReference>
<evidence type="ECO:0000256" key="6">
    <source>
        <dbReference type="ARBA" id="ARBA00048576"/>
    </source>
</evidence>
<protein>
    <recommendedName>
        <fullName evidence="1 8">Acyl-homoserine-lactone synthase</fullName>
        <ecNumber evidence="1 8">2.3.1.184</ecNumber>
    </recommendedName>
    <alternativeName>
        <fullName evidence="8">Autoinducer synthesis protein</fullName>
    </alternativeName>
</protein>
<dbReference type="PRINTS" id="PR01549">
    <property type="entry name" value="AUTOINDCRSYN"/>
</dbReference>
<gene>
    <name evidence="9" type="ORF">H8K52_02595</name>
</gene>
<accession>A0ABR6X0Q3</accession>
<dbReference type="PANTHER" id="PTHR39322:SF1">
    <property type="entry name" value="ISOVALERYL-HOMOSERINE LACTONE SYNTHASE"/>
    <property type="match status" value="1"/>
</dbReference>
<evidence type="ECO:0000256" key="5">
    <source>
        <dbReference type="ARBA" id="ARBA00022929"/>
    </source>
</evidence>
<keyword evidence="3 8" id="KW-0808">Transferase</keyword>
<dbReference type="Gene3D" id="3.40.630.30">
    <property type="match status" value="1"/>
</dbReference>
<organism evidence="9 10">
    <name type="scientific">Undibacterium seohonense</name>
    <dbReference type="NCBI Taxonomy" id="1344950"/>
    <lineage>
        <taxon>Bacteria</taxon>
        <taxon>Pseudomonadati</taxon>
        <taxon>Pseudomonadota</taxon>
        <taxon>Betaproteobacteria</taxon>
        <taxon>Burkholderiales</taxon>
        <taxon>Oxalobacteraceae</taxon>
        <taxon>Undibacterium</taxon>
    </lineage>
</organism>
<dbReference type="EMBL" id="JACOFW010000002">
    <property type="protein sequence ID" value="MBC3806233.1"/>
    <property type="molecule type" value="Genomic_DNA"/>
</dbReference>
<evidence type="ECO:0000256" key="7">
    <source>
        <dbReference type="PROSITE-ProRule" id="PRU00533"/>
    </source>
</evidence>
<evidence type="ECO:0000256" key="1">
    <source>
        <dbReference type="ARBA" id="ARBA00012340"/>
    </source>
</evidence>
<evidence type="ECO:0000313" key="10">
    <source>
        <dbReference type="Proteomes" id="UP000648257"/>
    </source>
</evidence>
<dbReference type="PROSITE" id="PS00949">
    <property type="entry name" value="AUTOINDUCER_SYNTH_1"/>
    <property type="match status" value="1"/>
</dbReference>